<dbReference type="STRING" id="1429083.GCA_001885685_02015"/>
<dbReference type="EMBL" id="FOAS01000011">
    <property type="protein sequence ID" value="SEL34731.1"/>
    <property type="molecule type" value="Genomic_DNA"/>
</dbReference>
<name>A0A1H7PG34_9GAMM</name>
<feature type="transmembrane region" description="Helical" evidence="1">
    <location>
        <begin position="61"/>
        <end position="80"/>
    </location>
</feature>
<protein>
    <submittedName>
        <fullName evidence="2">Uncharacterized membrane protein</fullName>
    </submittedName>
</protein>
<dbReference type="Proteomes" id="UP000185766">
    <property type="component" value="Unassembled WGS sequence"/>
</dbReference>
<evidence type="ECO:0000313" key="2">
    <source>
        <dbReference type="EMBL" id="SEL34731.1"/>
    </source>
</evidence>
<dbReference type="RefSeq" id="WP_074868653.1">
    <property type="nucleotide sequence ID" value="NZ_FOAS01000011.1"/>
</dbReference>
<dbReference type="InterPro" id="IPR018643">
    <property type="entry name" value="DUF2069_membrane"/>
</dbReference>
<dbReference type="Pfam" id="PF09842">
    <property type="entry name" value="DUF2069"/>
    <property type="match status" value="1"/>
</dbReference>
<evidence type="ECO:0000313" key="3">
    <source>
        <dbReference type="Proteomes" id="UP000185766"/>
    </source>
</evidence>
<dbReference type="AlphaFoldDB" id="A0A1H7PG34"/>
<keyword evidence="3" id="KW-1185">Reference proteome</keyword>
<keyword evidence="1" id="KW-1133">Transmembrane helix</keyword>
<keyword evidence="1" id="KW-0812">Transmembrane</keyword>
<feature type="transmembrane region" description="Helical" evidence="1">
    <location>
        <begin position="37"/>
        <end position="54"/>
    </location>
</feature>
<evidence type="ECO:0000256" key="1">
    <source>
        <dbReference type="SAM" id="Phobius"/>
    </source>
</evidence>
<proteinExistence type="predicted"/>
<accession>A0A1H7PG34</accession>
<sequence length="119" mass="13440">MNPRPWYWASLALYAVLLAFLSAWVLSLELTINSKLAVLSVHLVPLLIFLPWLLMGRRKAFQGLCFVLNLYFIQGVTKAFEPGHMWLGTAEAAITTAVFIAAMLYARADMQRARRELGL</sequence>
<gene>
    <name evidence="2" type="ORF">SAMN05216214_1119</name>
</gene>
<organism evidence="2 3">
    <name type="scientific">Atopomonas hussainii</name>
    <dbReference type="NCBI Taxonomy" id="1429083"/>
    <lineage>
        <taxon>Bacteria</taxon>
        <taxon>Pseudomonadati</taxon>
        <taxon>Pseudomonadota</taxon>
        <taxon>Gammaproteobacteria</taxon>
        <taxon>Pseudomonadales</taxon>
        <taxon>Pseudomonadaceae</taxon>
        <taxon>Atopomonas</taxon>
    </lineage>
</organism>
<keyword evidence="1" id="KW-0472">Membrane</keyword>
<reference evidence="2 3" key="1">
    <citation type="submission" date="2016-10" db="EMBL/GenBank/DDBJ databases">
        <authorList>
            <person name="de Groot N.N."/>
        </authorList>
    </citation>
    <scope>NUCLEOTIDE SEQUENCE [LARGE SCALE GENOMIC DNA]</scope>
    <source>
        <strain evidence="2 3">JCM 19513</strain>
    </source>
</reference>
<feature type="transmembrane region" description="Helical" evidence="1">
    <location>
        <begin position="86"/>
        <end position="106"/>
    </location>
</feature>